<organism evidence="11 12">
    <name type="scientific">Lingula anatina</name>
    <name type="common">Brachiopod</name>
    <name type="synonym">Lingula unguis</name>
    <dbReference type="NCBI Taxonomy" id="7574"/>
    <lineage>
        <taxon>Eukaryota</taxon>
        <taxon>Metazoa</taxon>
        <taxon>Spiralia</taxon>
        <taxon>Lophotrochozoa</taxon>
        <taxon>Brachiopoda</taxon>
        <taxon>Linguliformea</taxon>
        <taxon>Lingulata</taxon>
        <taxon>Lingulida</taxon>
        <taxon>Linguloidea</taxon>
        <taxon>Lingulidae</taxon>
        <taxon>Lingula</taxon>
    </lineage>
</organism>
<evidence type="ECO:0000256" key="6">
    <source>
        <dbReference type="ARBA" id="ARBA00022741"/>
    </source>
</evidence>
<evidence type="ECO:0000313" key="12">
    <source>
        <dbReference type="RefSeq" id="XP_013381726.1"/>
    </source>
</evidence>
<evidence type="ECO:0000256" key="4">
    <source>
        <dbReference type="ARBA" id="ARBA00022695"/>
    </source>
</evidence>
<dbReference type="PANTHER" id="PTHR12153:SF18">
    <property type="entry name" value="SELENOPROTEIN O"/>
    <property type="match status" value="1"/>
</dbReference>
<evidence type="ECO:0000256" key="7">
    <source>
        <dbReference type="ARBA" id="ARBA00022840"/>
    </source>
</evidence>
<evidence type="ECO:0000256" key="8">
    <source>
        <dbReference type="ARBA" id="ARBA00022842"/>
    </source>
</evidence>
<protein>
    <recommendedName>
        <fullName evidence="9">Selenoprotein O</fullName>
    </recommendedName>
</protein>
<dbReference type="AlphaFoldDB" id="A0A1S3H8B2"/>
<evidence type="ECO:0000256" key="9">
    <source>
        <dbReference type="ARBA" id="ARBA00031547"/>
    </source>
</evidence>
<proteinExistence type="inferred from homology"/>
<dbReference type="InterPro" id="IPR003846">
    <property type="entry name" value="SelO"/>
</dbReference>
<sequence length="586" mass="67518">MASKRDDIFSVIHVGIHLFSFVLMSLQAQLVSGDDTCAKEDIRNAYLQAFSNVCHVNVEKTLKRSMKSWNLADDDLLVSTFPIDPDLNNYVREVKEAVFSIVKPISFKTPLHLVAYSKEVLEEILDMDPSIVDEKDFLDFVSGTEILKGTTPLSHRYGGHQFGIWADQLGDGRAVLLGEYVNRKGERWELQLKGSGKTPYSRQGDGRAVLRSSVREFLCSEAMYHLGIPTSRAATLVTSSDPVMRDQFYDGHPKAERGAVVLRLAPSWFRIGSLEILERNKEFDLLRRLTDFVIKQHFPQIDMKDNDRYLSFFSHVVSQTAYMIASWQSVGFSHGVCNTNNFSLLSITIDYGPFGFLDAYVPSFVPNSSDDEGMYSYDKQPDVGYFNLDKLRIALMPLLTTSQNNQMKVILQGYVDIYKKNFLTLFRNKLGLAGEQEQDEFFLAVLLKIMEETKSDFTMTFRNLGDWKVRDMKMYSVPDDLWALHQLENHKYFKQWVKMYVDRIEFVQIPDEMRMKKMKNTNPRYILRNWIAQTVIEQAENDYFEGVRQLLTILQNPYVENEYAEKMGYASQPPKWASSLRVSCSS</sequence>
<dbReference type="HAMAP" id="MF_00692">
    <property type="entry name" value="SelO"/>
    <property type="match status" value="1"/>
</dbReference>
<name>A0A1S3H8B2_LINAN</name>
<dbReference type="NCBIfam" id="NF000658">
    <property type="entry name" value="PRK00029.1"/>
    <property type="match status" value="1"/>
</dbReference>
<accession>A0A1S3H8B2</accession>
<dbReference type="Pfam" id="PF02696">
    <property type="entry name" value="SelO"/>
    <property type="match status" value="1"/>
</dbReference>
<keyword evidence="4" id="KW-0548">Nucleotidyltransferase</keyword>
<dbReference type="STRING" id="7574.A0A1S3H8B2"/>
<dbReference type="GO" id="GO:0005524">
    <property type="term" value="F:ATP binding"/>
    <property type="evidence" value="ECO:0007669"/>
    <property type="project" value="UniProtKB-KW"/>
</dbReference>
<evidence type="ECO:0000313" key="11">
    <source>
        <dbReference type="Proteomes" id="UP000085678"/>
    </source>
</evidence>
<dbReference type="GeneID" id="106152618"/>
<keyword evidence="5" id="KW-0479">Metal-binding</keyword>
<evidence type="ECO:0000256" key="10">
    <source>
        <dbReference type="SAM" id="SignalP"/>
    </source>
</evidence>
<evidence type="ECO:0000256" key="3">
    <source>
        <dbReference type="ARBA" id="ARBA00022679"/>
    </source>
</evidence>
<dbReference type="GO" id="GO:0046872">
    <property type="term" value="F:metal ion binding"/>
    <property type="evidence" value="ECO:0007669"/>
    <property type="project" value="UniProtKB-KW"/>
</dbReference>
<evidence type="ECO:0000256" key="5">
    <source>
        <dbReference type="ARBA" id="ARBA00022723"/>
    </source>
</evidence>
<dbReference type="RefSeq" id="XP_013381726.1">
    <property type="nucleotide sequence ID" value="XM_013526272.1"/>
</dbReference>
<dbReference type="KEGG" id="lak:106152618"/>
<comment type="similarity">
    <text evidence="2">Belongs to the SELO family.</text>
</comment>
<feature type="signal peptide" evidence="10">
    <location>
        <begin position="1"/>
        <end position="33"/>
    </location>
</feature>
<dbReference type="Proteomes" id="UP000085678">
    <property type="component" value="Unplaced"/>
</dbReference>
<comment type="cofactor">
    <cofactor evidence="1">
        <name>Mg(2+)</name>
        <dbReference type="ChEBI" id="CHEBI:18420"/>
    </cofactor>
</comment>
<gene>
    <name evidence="12" type="primary">LOC106152618</name>
</gene>
<dbReference type="InParanoid" id="A0A1S3H8B2"/>
<dbReference type="OrthoDB" id="10254721at2759"/>
<keyword evidence="11" id="KW-1185">Reference proteome</keyword>
<evidence type="ECO:0000256" key="1">
    <source>
        <dbReference type="ARBA" id="ARBA00001946"/>
    </source>
</evidence>
<keyword evidence="3" id="KW-0808">Transferase</keyword>
<evidence type="ECO:0000256" key="2">
    <source>
        <dbReference type="ARBA" id="ARBA00009747"/>
    </source>
</evidence>
<keyword evidence="6" id="KW-0547">Nucleotide-binding</keyword>
<feature type="chain" id="PRO_5010380264" description="Selenoprotein O" evidence="10">
    <location>
        <begin position="34"/>
        <end position="586"/>
    </location>
</feature>
<keyword evidence="8" id="KW-0460">Magnesium</keyword>
<keyword evidence="10" id="KW-0732">Signal</keyword>
<keyword evidence="7" id="KW-0067">ATP-binding</keyword>
<dbReference type="PANTHER" id="PTHR12153">
    <property type="entry name" value="SELENOPROTEIN O"/>
    <property type="match status" value="1"/>
</dbReference>
<dbReference type="GO" id="GO:0016779">
    <property type="term" value="F:nucleotidyltransferase activity"/>
    <property type="evidence" value="ECO:0007669"/>
    <property type="project" value="UniProtKB-KW"/>
</dbReference>
<reference evidence="12" key="1">
    <citation type="submission" date="2025-08" db="UniProtKB">
        <authorList>
            <consortium name="RefSeq"/>
        </authorList>
    </citation>
    <scope>IDENTIFICATION</scope>
    <source>
        <tissue evidence="12">Gonads</tissue>
    </source>
</reference>